<feature type="domain" description="MotA/TolQ/ExbB proton channel" evidence="8">
    <location>
        <begin position="2"/>
        <end position="62"/>
    </location>
</feature>
<keyword evidence="4 7" id="KW-0812">Transmembrane</keyword>
<protein>
    <recommendedName>
        <fullName evidence="8">MotA/TolQ/ExbB proton channel domain-containing protein</fullName>
    </recommendedName>
</protein>
<accession>X1L8G4</accession>
<evidence type="ECO:0000259" key="8">
    <source>
        <dbReference type="Pfam" id="PF01618"/>
    </source>
</evidence>
<gene>
    <name evidence="9" type="ORF">S06H3_05878</name>
</gene>
<dbReference type="PANTHER" id="PTHR30558">
    <property type="entry name" value="EXBD MEMBRANE COMPONENT OF PMF-DRIVEN MACROMOLECULE IMPORT SYSTEM"/>
    <property type="match status" value="1"/>
</dbReference>
<sequence>EISELETSLPVLSTFVSVSPFLGLLGTVWGIMQAFLEIRVRGSAHITIVAPGISDALITTVHSRGISEINMTSLADVSITLLIIFIIAAPMMTPGIDVNLPRSDASLPHDEEGITVSIKDNQEIYIDNDKINIADFEVSIKKVLEGKPPGIIVYLRADEKVDYGYVIDIVGRMRNAGIKELGLVAEIPRE</sequence>
<comment type="caution">
    <text evidence="9">The sequence shown here is derived from an EMBL/GenBank/DDBJ whole genome shotgun (WGS) entry which is preliminary data.</text>
</comment>
<keyword evidence="5 7" id="KW-1133">Transmembrane helix</keyword>
<dbReference type="EMBL" id="BARV01002223">
    <property type="protein sequence ID" value="GAH90438.1"/>
    <property type="molecule type" value="Genomic_DNA"/>
</dbReference>
<organism evidence="9">
    <name type="scientific">marine sediment metagenome</name>
    <dbReference type="NCBI Taxonomy" id="412755"/>
    <lineage>
        <taxon>unclassified sequences</taxon>
        <taxon>metagenomes</taxon>
        <taxon>ecological metagenomes</taxon>
    </lineage>
</organism>
<dbReference type="InterPro" id="IPR003400">
    <property type="entry name" value="ExbD"/>
</dbReference>
<dbReference type="Pfam" id="PF02472">
    <property type="entry name" value="ExbD"/>
    <property type="match status" value="1"/>
</dbReference>
<name>X1L8G4_9ZZZZ</name>
<keyword evidence="6 7" id="KW-0472">Membrane</keyword>
<dbReference type="GO" id="GO:0005886">
    <property type="term" value="C:plasma membrane"/>
    <property type="evidence" value="ECO:0007669"/>
    <property type="project" value="UniProtKB-SubCell"/>
</dbReference>
<dbReference type="PANTHER" id="PTHR30558:SF7">
    <property type="entry name" value="TOL-PAL SYSTEM PROTEIN TOLR"/>
    <property type="match status" value="1"/>
</dbReference>
<dbReference type="InterPro" id="IPR002898">
    <property type="entry name" value="MotA_ExbB_proton_chnl"/>
</dbReference>
<feature type="transmembrane region" description="Helical" evidence="7">
    <location>
        <begin position="74"/>
        <end position="92"/>
    </location>
</feature>
<evidence type="ECO:0000256" key="5">
    <source>
        <dbReference type="ARBA" id="ARBA00022989"/>
    </source>
</evidence>
<feature type="transmembrane region" description="Helical" evidence="7">
    <location>
        <begin position="12"/>
        <end position="32"/>
    </location>
</feature>
<evidence type="ECO:0000256" key="2">
    <source>
        <dbReference type="ARBA" id="ARBA00004651"/>
    </source>
</evidence>
<evidence type="ECO:0000256" key="3">
    <source>
        <dbReference type="ARBA" id="ARBA00022475"/>
    </source>
</evidence>
<keyword evidence="3" id="KW-1003">Cell membrane</keyword>
<evidence type="ECO:0000256" key="4">
    <source>
        <dbReference type="ARBA" id="ARBA00022692"/>
    </source>
</evidence>
<evidence type="ECO:0000256" key="1">
    <source>
        <dbReference type="ARBA" id="ARBA00004162"/>
    </source>
</evidence>
<dbReference type="Pfam" id="PF01618">
    <property type="entry name" value="MotA_ExbB"/>
    <property type="match status" value="1"/>
</dbReference>
<proteinExistence type="predicted"/>
<dbReference type="GO" id="GO:0022857">
    <property type="term" value="F:transmembrane transporter activity"/>
    <property type="evidence" value="ECO:0007669"/>
    <property type="project" value="InterPro"/>
</dbReference>
<reference evidence="9" key="1">
    <citation type="journal article" date="2014" name="Front. Microbiol.">
        <title>High frequency of phylogenetically diverse reductive dehalogenase-homologous genes in deep subseafloor sedimentary metagenomes.</title>
        <authorList>
            <person name="Kawai M."/>
            <person name="Futagami T."/>
            <person name="Toyoda A."/>
            <person name="Takaki Y."/>
            <person name="Nishi S."/>
            <person name="Hori S."/>
            <person name="Arai W."/>
            <person name="Tsubouchi T."/>
            <person name="Morono Y."/>
            <person name="Uchiyama I."/>
            <person name="Ito T."/>
            <person name="Fujiyama A."/>
            <person name="Inagaki F."/>
            <person name="Takami H."/>
        </authorList>
    </citation>
    <scope>NUCLEOTIDE SEQUENCE</scope>
    <source>
        <strain evidence="9">Expedition CK06-06</strain>
    </source>
</reference>
<dbReference type="AlphaFoldDB" id="X1L8G4"/>
<comment type="subcellular location">
    <subcellularLocation>
        <location evidence="2">Cell membrane</location>
        <topology evidence="2">Multi-pass membrane protein</topology>
    </subcellularLocation>
    <subcellularLocation>
        <location evidence="1">Cell membrane</location>
        <topology evidence="1">Single-pass membrane protein</topology>
    </subcellularLocation>
</comment>
<evidence type="ECO:0000256" key="7">
    <source>
        <dbReference type="SAM" id="Phobius"/>
    </source>
</evidence>
<evidence type="ECO:0000313" key="9">
    <source>
        <dbReference type="EMBL" id="GAH90438.1"/>
    </source>
</evidence>
<evidence type="ECO:0000256" key="6">
    <source>
        <dbReference type="ARBA" id="ARBA00023136"/>
    </source>
</evidence>
<feature type="non-terminal residue" evidence="9">
    <location>
        <position position="1"/>
    </location>
</feature>
<dbReference type="Gene3D" id="3.30.420.270">
    <property type="match status" value="1"/>
</dbReference>